<dbReference type="Pfam" id="PF00734">
    <property type="entry name" value="CBM_1"/>
    <property type="match status" value="1"/>
</dbReference>
<name>A0A1V9ZWM7_9STRA</name>
<feature type="domain" description="CBM1" evidence="2">
    <location>
        <begin position="123"/>
        <end position="162"/>
    </location>
</feature>
<dbReference type="OrthoDB" id="69328at2759"/>
<dbReference type="AlphaFoldDB" id="A0A1V9ZWM7"/>
<dbReference type="GO" id="GO:0005576">
    <property type="term" value="C:extracellular region"/>
    <property type="evidence" value="ECO:0007669"/>
    <property type="project" value="InterPro"/>
</dbReference>
<protein>
    <recommendedName>
        <fullName evidence="2">CBM1 domain-containing protein</fullName>
    </recommendedName>
</protein>
<feature type="domain" description="CBM1" evidence="2">
    <location>
        <begin position="80"/>
        <end position="116"/>
    </location>
</feature>
<dbReference type="InterPro" id="IPR000254">
    <property type="entry name" value="CBD"/>
</dbReference>
<dbReference type="Proteomes" id="UP000243217">
    <property type="component" value="Unassembled WGS sequence"/>
</dbReference>
<reference evidence="3 4" key="1">
    <citation type="journal article" date="2014" name="Genome Biol. Evol.">
        <title>The secreted proteins of Achlya hypogyna and Thraustotheca clavata identify the ancestral oomycete secretome and reveal gene acquisitions by horizontal gene transfer.</title>
        <authorList>
            <person name="Misner I."/>
            <person name="Blouin N."/>
            <person name="Leonard G."/>
            <person name="Richards T.A."/>
            <person name="Lane C.E."/>
        </authorList>
    </citation>
    <scope>NUCLEOTIDE SEQUENCE [LARGE SCALE GENOMIC DNA]</scope>
    <source>
        <strain evidence="3 4">ATCC 34112</strain>
    </source>
</reference>
<dbReference type="EMBL" id="JNBS01001142">
    <property type="protein sequence ID" value="OQS02361.1"/>
    <property type="molecule type" value="Genomic_DNA"/>
</dbReference>
<dbReference type="GO" id="GO:0005975">
    <property type="term" value="P:carbohydrate metabolic process"/>
    <property type="evidence" value="ECO:0007669"/>
    <property type="project" value="InterPro"/>
</dbReference>
<comment type="caution">
    <text evidence="3">The sequence shown here is derived from an EMBL/GenBank/DDBJ whole genome shotgun (WGS) entry which is preliminary data.</text>
</comment>
<dbReference type="GO" id="GO:0030248">
    <property type="term" value="F:cellulose binding"/>
    <property type="evidence" value="ECO:0007669"/>
    <property type="project" value="InterPro"/>
</dbReference>
<evidence type="ECO:0000259" key="2">
    <source>
        <dbReference type="PROSITE" id="PS51164"/>
    </source>
</evidence>
<organism evidence="3 4">
    <name type="scientific">Thraustotheca clavata</name>
    <dbReference type="NCBI Taxonomy" id="74557"/>
    <lineage>
        <taxon>Eukaryota</taxon>
        <taxon>Sar</taxon>
        <taxon>Stramenopiles</taxon>
        <taxon>Oomycota</taxon>
        <taxon>Saprolegniomycetes</taxon>
        <taxon>Saprolegniales</taxon>
        <taxon>Achlyaceae</taxon>
        <taxon>Thraustotheca</taxon>
    </lineage>
</organism>
<dbReference type="SMART" id="SM00236">
    <property type="entry name" value="fCBD"/>
    <property type="match status" value="2"/>
</dbReference>
<sequence>MCSPQGNVCGDNGDLCPKKGDIAVADCIKTLKSYVSAGKCVAPSDATYQTVKKAKICPPAPEVPSSKSPVKLELMDVEDDVVPIWQKCGGKGNESAASCTAGSPCIQINDYYYQCQPTPPKNNEFATWSQCGGAANNFNPNGMVCREGDVCTKYSDTYSQCVPKQ</sequence>
<dbReference type="SUPFAM" id="SSF57180">
    <property type="entry name" value="Cellulose-binding domain"/>
    <property type="match status" value="2"/>
</dbReference>
<dbReference type="InterPro" id="IPR035971">
    <property type="entry name" value="CBD_sf"/>
</dbReference>
<proteinExistence type="predicted"/>
<evidence type="ECO:0000313" key="3">
    <source>
        <dbReference type="EMBL" id="OQS02361.1"/>
    </source>
</evidence>
<evidence type="ECO:0000256" key="1">
    <source>
        <dbReference type="ARBA" id="ARBA00022729"/>
    </source>
</evidence>
<keyword evidence="4" id="KW-1185">Reference proteome</keyword>
<gene>
    <name evidence="3" type="ORF">THRCLA_21438</name>
</gene>
<dbReference type="PROSITE" id="PS51164">
    <property type="entry name" value="CBM1_2"/>
    <property type="match status" value="2"/>
</dbReference>
<accession>A0A1V9ZWM7</accession>
<evidence type="ECO:0000313" key="4">
    <source>
        <dbReference type="Proteomes" id="UP000243217"/>
    </source>
</evidence>
<keyword evidence="1" id="KW-0732">Signal</keyword>